<evidence type="ECO:0000313" key="2">
    <source>
        <dbReference type="Proteomes" id="UP001144978"/>
    </source>
</evidence>
<gene>
    <name evidence="1" type="ORF">NUW54_g2269</name>
</gene>
<sequence length="111" mass="11789">MSAQLLQSNNATYVCDTLPAPRLASDKPCSRSPSPSPSSPPQVTTFDAPILDPAQTQVSSRPHAPSLQSVQATPPRPPLPPLSARMRRASLPPPRASSASATSVWPTRERI</sequence>
<keyword evidence="2" id="KW-1185">Reference proteome</keyword>
<proteinExistence type="predicted"/>
<comment type="caution">
    <text evidence="1">The sequence shown here is derived from an EMBL/GenBank/DDBJ whole genome shotgun (WGS) entry which is preliminary data.</text>
</comment>
<name>A0ACC1Q418_9APHY</name>
<evidence type="ECO:0000313" key="1">
    <source>
        <dbReference type="EMBL" id="KAJ3011143.1"/>
    </source>
</evidence>
<organism evidence="1 2">
    <name type="scientific">Trametes sanguinea</name>
    <dbReference type="NCBI Taxonomy" id="158606"/>
    <lineage>
        <taxon>Eukaryota</taxon>
        <taxon>Fungi</taxon>
        <taxon>Dikarya</taxon>
        <taxon>Basidiomycota</taxon>
        <taxon>Agaricomycotina</taxon>
        <taxon>Agaricomycetes</taxon>
        <taxon>Polyporales</taxon>
        <taxon>Polyporaceae</taxon>
        <taxon>Trametes</taxon>
    </lineage>
</organism>
<reference evidence="1" key="1">
    <citation type="submission" date="2022-08" db="EMBL/GenBank/DDBJ databases">
        <title>Genome Sequence of Pycnoporus sanguineus.</title>
        <authorList>
            <person name="Buettner E."/>
        </authorList>
    </citation>
    <scope>NUCLEOTIDE SEQUENCE</scope>
    <source>
        <strain evidence="1">CG-C14</strain>
    </source>
</reference>
<dbReference type="Proteomes" id="UP001144978">
    <property type="component" value="Unassembled WGS sequence"/>
</dbReference>
<accession>A0ACC1Q418</accession>
<protein>
    <submittedName>
        <fullName evidence="1">Uncharacterized protein</fullName>
    </submittedName>
</protein>
<dbReference type="EMBL" id="JANSHE010000418">
    <property type="protein sequence ID" value="KAJ3011143.1"/>
    <property type="molecule type" value="Genomic_DNA"/>
</dbReference>